<dbReference type="Proteomes" id="UP000031443">
    <property type="component" value="Unassembled WGS sequence"/>
</dbReference>
<organism evidence="1 2">
    <name type="scientific">Chelonia mydas</name>
    <name type="common">Green sea-turtle</name>
    <name type="synonym">Chelonia agassizi</name>
    <dbReference type="NCBI Taxonomy" id="8469"/>
    <lineage>
        <taxon>Eukaryota</taxon>
        <taxon>Metazoa</taxon>
        <taxon>Chordata</taxon>
        <taxon>Craniata</taxon>
        <taxon>Vertebrata</taxon>
        <taxon>Euteleostomi</taxon>
        <taxon>Archelosauria</taxon>
        <taxon>Testudinata</taxon>
        <taxon>Testudines</taxon>
        <taxon>Cryptodira</taxon>
        <taxon>Durocryptodira</taxon>
        <taxon>Americhelydia</taxon>
        <taxon>Chelonioidea</taxon>
        <taxon>Cheloniidae</taxon>
        <taxon>Chelonia</taxon>
    </lineage>
</organism>
<dbReference type="EMBL" id="KB522027">
    <property type="protein sequence ID" value="EMP37515.1"/>
    <property type="molecule type" value="Genomic_DNA"/>
</dbReference>
<dbReference type="AlphaFoldDB" id="M7BP78"/>
<sequence>MLVHLQSFDTVPEHFTIPESNKNGVPLFYIPPDSITLVHHLVLSREPWEQLVAEWHSFYRDNGKPPEECKSIENCGLGMAGHKTPSATLSFNAAHKTIV</sequence>
<protein>
    <submittedName>
        <fullName evidence="1">Protein SZT2</fullName>
    </submittedName>
</protein>
<dbReference type="STRING" id="8469.M7BP78"/>
<gene>
    <name evidence="1" type="ORF">UY3_05328</name>
</gene>
<proteinExistence type="predicted"/>
<keyword evidence="2" id="KW-1185">Reference proteome</keyword>
<name>M7BP78_CHEMY</name>
<evidence type="ECO:0000313" key="2">
    <source>
        <dbReference type="Proteomes" id="UP000031443"/>
    </source>
</evidence>
<evidence type="ECO:0000313" key="1">
    <source>
        <dbReference type="EMBL" id="EMP37515.1"/>
    </source>
</evidence>
<reference evidence="2" key="1">
    <citation type="journal article" date="2013" name="Nat. Genet.">
        <title>The draft genomes of soft-shell turtle and green sea turtle yield insights into the development and evolution of the turtle-specific body plan.</title>
        <authorList>
            <person name="Wang Z."/>
            <person name="Pascual-Anaya J."/>
            <person name="Zadissa A."/>
            <person name="Li W."/>
            <person name="Niimura Y."/>
            <person name="Huang Z."/>
            <person name="Li C."/>
            <person name="White S."/>
            <person name="Xiong Z."/>
            <person name="Fang D."/>
            <person name="Wang B."/>
            <person name="Ming Y."/>
            <person name="Chen Y."/>
            <person name="Zheng Y."/>
            <person name="Kuraku S."/>
            <person name="Pignatelli M."/>
            <person name="Herrero J."/>
            <person name="Beal K."/>
            <person name="Nozawa M."/>
            <person name="Li Q."/>
            <person name="Wang J."/>
            <person name="Zhang H."/>
            <person name="Yu L."/>
            <person name="Shigenobu S."/>
            <person name="Wang J."/>
            <person name="Liu J."/>
            <person name="Flicek P."/>
            <person name="Searle S."/>
            <person name="Wang J."/>
            <person name="Kuratani S."/>
            <person name="Yin Y."/>
            <person name="Aken B."/>
            <person name="Zhang G."/>
            <person name="Irie N."/>
        </authorList>
    </citation>
    <scope>NUCLEOTIDE SEQUENCE [LARGE SCALE GENOMIC DNA]</scope>
</reference>
<accession>M7BP78</accession>